<dbReference type="Proteomes" id="UP000030710">
    <property type="component" value="Unassembled WGS sequence"/>
</dbReference>
<dbReference type="AlphaFoldDB" id="U1NJQ5"/>
<name>U1NJQ5_9EURY</name>
<proteinExistence type="predicted"/>
<accession>U1NJQ5</accession>
<evidence type="ECO:0000313" key="1">
    <source>
        <dbReference type="EMBL" id="ERG97183.1"/>
    </source>
</evidence>
<dbReference type="HOGENOM" id="CLU_2968426_0_0_2"/>
<organism evidence="1 2">
    <name type="scientific">Haloquadratum walsbyi J07HQW2</name>
    <dbReference type="NCBI Taxonomy" id="1238425"/>
    <lineage>
        <taxon>Archaea</taxon>
        <taxon>Methanobacteriati</taxon>
        <taxon>Methanobacteriota</taxon>
        <taxon>Stenosarchaea group</taxon>
        <taxon>Halobacteria</taxon>
        <taxon>Halobacteriales</taxon>
        <taxon>Haloferacaceae</taxon>
        <taxon>Haloquadratum</taxon>
    </lineage>
</organism>
<dbReference type="PROSITE" id="PS51257">
    <property type="entry name" value="PROKAR_LIPOPROTEIN"/>
    <property type="match status" value="1"/>
</dbReference>
<dbReference type="EMBL" id="KE356561">
    <property type="protein sequence ID" value="ERG97183.1"/>
    <property type="molecule type" value="Genomic_DNA"/>
</dbReference>
<reference evidence="1 2" key="1">
    <citation type="journal article" date="2013" name="PLoS ONE">
        <title>Assembly-driven community genomics of a hypersaline microbial ecosystem.</title>
        <authorList>
            <person name="Podell S."/>
            <person name="Ugalde J.A."/>
            <person name="Narasingarao P."/>
            <person name="Banfield J.F."/>
            <person name="Heidelberg K.B."/>
            <person name="Allen E.E."/>
        </authorList>
    </citation>
    <scope>NUCLEOTIDE SEQUENCE [LARGE SCALE GENOMIC DNA]</scope>
    <source>
        <strain evidence="2">J07HQW2</strain>
    </source>
</reference>
<protein>
    <submittedName>
        <fullName evidence="1">Uncharacterized protein</fullName>
    </submittedName>
</protein>
<sequence length="58" mass="6032">MRSRTVTATMVGNLPLSTLGIPPAFSSGGGGCQILGDLTRPAMVQLTPFQNRSTIPSE</sequence>
<evidence type="ECO:0000313" key="2">
    <source>
        <dbReference type="Proteomes" id="UP000030710"/>
    </source>
</evidence>
<gene>
    <name evidence="1" type="ORF">J07HQW2_03669</name>
</gene>